<gene>
    <name evidence="4" type="ORF">I596_1328</name>
</gene>
<feature type="domain" description="Right handed beta helix" evidence="3">
    <location>
        <begin position="183"/>
        <end position="355"/>
    </location>
</feature>
<keyword evidence="1" id="KW-1133">Transmembrane helix</keyword>
<dbReference type="Pfam" id="PF13229">
    <property type="entry name" value="Beta_helix"/>
    <property type="match status" value="1"/>
</dbReference>
<dbReference type="InterPro" id="IPR011050">
    <property type="entry name" value="Pectin_lyase_fold/virulence"/>
</dbReference>
<dbReference type="Proteomes" id="UP000076830">
    <property type="component" value="Chromosome"/>
</dbReference>
<keyword evidence="1" id="KW-0812">Transmembrane</keyword>
<dbReference type="NCBIfam" id="NF041518">
    <property type="entry name" value="choice_anch_Q"/>
    <property type="match status" value="1"/>
</dbReference>
<evidence type="ECO:0000313" key="4">
    <source>
        <dbReference type="EMBL" id="ANB17358.1"/>
    </source>
</evidence>
<dbReference type="InterPro" id="IPR006626">
    <property type="entry name" value="PbH1"/>
</dbReference>
<accession>A0A160DSR2</accession>
<name>A0A160DSR2_9GAMM</name>
<feature type="signal peptide" evidence="2">
    <location>
        <begin position="1"/>
        <end position="33"/>
    </location>
</feature>
<dbReference type="SUPFAM" id="SSF51126">
    <property type="entry name" value="Pectin lyase-like"/>
    <property type="match status" value="1"/>
</dbReference>
<dbReference type="OrthoDB" id="6057622at2"/>
<dbReference type="STRING" id="1300342.I596_1328"/>
<feature type="transmembrane region" description="Helical" evidence="1">
    <location>
        <begin position="479"/>
        <end position="502"/>
    </location>
</feature>
<protein>
    <recommendedName>
        <fullName evidence="3">Right handed beta helix domain-containing protein</fullName>
    </recommendedName>
</protein>
<evidence type="ECO:0000256" key="2">
    <source>
        <dbReference type="SAM" id="SignalP"/>
    </source>
</evidence>
<evidence type="ECO:0000259" key="3">
    <source>
        <dbReference type="Pfam" id="PF13229"/>
    </source>
</evidence>
<dbReference type="RefSeq" id="WP_067645509.1">
    <property type="nucleotide sequence ID" value="NZ_CP015249.1"/>
</dbReference>
<dbReference type="NCBIfam" id="TIGR04174">
    <property type="entry name" value="IPTL_CTERM"/>
    <property type="match status" value="1"/>
</dbReference>
<evidence type="ECO:0000313" key="5">
    <source>
        <dbReference type="Proteomes" id="UP000076830"/>
    </source>
</evidence>
<dbReference type="AlphaFoldDB" id="A0A160DSR2"/>
<evidence type="ECO:0000256" key="1">
    <source>
        <dbReference type="SAM" id="Phobius"/>
    </source>
</evidence>
<keyword evidence="1" id="KW-0472">Membrane</keyword>
<dbReference type="KEGG" id="dko:I596_1328"/>
<dbReference type="EMBL" id="CP015249">
    <property type="protein sequence ID" value="ANB17358.1"/>
    <property type="molecule type" value="Genomic_DNA"/>
</dbReference>
<proteinExistence type="predicted"/>
<dbReference type="InterPro" id="IPR026442">
    <property type="entry name" value="IPTL_CTERM"/>
</dbReference>
<dbReference type="SMART" id="SM00710">
    <property type="entry name" value="PbH1"/>
    <property type="match status" value="4"/>
</dbReference>
<organism evidence="4 5">
    <name type="scientific">Dokdonella koreensis DS-123</name>
    <dbReference type="NCBI Taxonomy" id="1300342"/>
    <lineage>
        <taxon>Bacteria</taxon>
        <taxon>Pseudomonadati</taxon>
        <taxon>Pseudomonadota</taxon>
        <taxon>Gammaproteobacteria</taxon>
        <taxon>Lysobacterales</taxon>
        <taxon>Rhodanobacteraceae</taxon>
        <taxon>Dokdonella</taxon>
    </lineage>
</organism>
<dbReference type="InterPro" id="IPR059226">
    <property type="entry name" value="Choice_anch_Q_dom"/>
</dbReference>
<feature type="chain" id="PRO_5007813137" description="Right handed beta helix domain-containing protein" evidence="2">
    <location>
        <begin position="34"/>
        <end position="521"/>
    </location>
</feature>
<keyword evidence="2" id="KW-0732">Signal</keyword>
<keyword evidence="5" id="KW-1185">Reference proteome</keyword>
<dbReference type="InterPro" id="IPR039448">
    <property type="entry name" value="Beta_helix"/>
</dbReference>
<dbReference type="InterPro" id="IPR012334">
    <property type="entry name" value="Pectin_lyas_fold"/>
</dbReference>
<reference evidence="4 5" key="1">
    <citation type="submission" date="2016-04" db="EMBL/GenBank/DDBJ databases">
        <title>Complete genome sequence of Dokdonella koreensis DS-123T.</title>
        <authorList>
            <person name="Kim J.F."/>
            <person name="Lee H."/>
            <person name="Kwak M.-J."/>
        </authorList>
    </citation>
    <scope>NUCLEOTIDE SEQUENCE [LARGE SCALE GENOMIC DNA]</scope>
    <source>
        <strain evidence="4 5">DS-123</strain>
    </source>
</reference>
<dbReference type="Gene3D" id="2.160.20.10">
    <property type="entry name" value="Single-stranded right-handed beta-helix, Pectin lyase-like"/>
    <property type="match status" value="1"/>
</dbReference>
<sequence length="521" mass="52819">MNQPADPSAQRAPPLTALATALALALGSAASTAAIVDGTAPAWPLTGERHAQVTPLRAQLDALRQARRRDAPAGTASPAVTDCGDDGPGTLRAAVAAAGTGAVIDLTALACSRITLTSGAIEIEVDDLTLRGPGRTRLTIDGNARDRVLIHFGSGDLVVEDLTLANGHPIAPGTRVGYGGCIASVENVTLTRSTVSGCTAQGVGSYGGGILAEKLTLRASTLSGNVAFGHHETNSTAAYGGGAFAYAVDIQDSTIAGNSARGTHNPPLTRWEIGGGLFVAGGGTIERTTIENNLSYLYAGGLANEDDLIVRNSTISGNVARDGDGGGIRIRRFTALLLENSTVTANQAGTGGGGISFARYARPSTLRSSIVAGNTAAIAAQADLTTFDPLPIGGSHNLIRRASGALQLPADTLDTDPQLLPLAANGGYGRTHAFTAASPVHDRGDNSAGLVSDQRGGAWRRVVGAAADIGALELQQGPVAAVAVPTLSAWAGGLLAGLLAWAGWRRRRAADRPEGATRPSP</sequence>